<evidence type="ECO:0000256" key="7">
    <source>
        <dbReference type="ARBA" id="ARBA00023065"/>
    </source>
</evidence>
<dbReference type="RefSeq" id="YP_009546120.1">
    <property type="nucleotide sequence ID" value="NC_040153.1"/>
</dbReference>
<keyword evidence="6 13" id="KW-1133">Transmembrane helix</keyword>
<evidence type="ECO:0000256" key="6">
    <source>
        <dbReference type="ARBA" id="ARBA00022989"/>
    </source>
</evidence>
<evidence type="ECO:0000256" key="1">
    <source>
        <dbReference type="ARBA" id="ARBA00004167"/>
    </source>
</evidence>
<comment type="subcellular location">
    <subcellularLocation>
        <location evidence="1">Membrane</location>
        <topology evidence="1">Single-pass membrane protein</topology>
    </subcellularLocation>
</comment>
<keyword evidence="14" id="KW-0934">Plastid</keyword>
<dbReference type="GO" id="GO:0015986">
    <property type="term" value="P:proton motive force-driven ATP synthesis"/>
    <property type="evidence" value="ECO:0007669"/>
    <property type="project" value="InterPro"/>
</dbReference>
<keyword evidence="4 11" id="KW-0812">Transmembrane</keyword>
<evidence type="ECO:0000256" key="4">
    <source>
        <dbReference type="ARBA" id="ARBA00022692"/>
    </source>
</evidence>
<evidence type="ECO:0000256" key="5">
    <source>
        <dbReference type="ARBA" id="ARBA00022781"/>
    </source>
</evidence>
<dbReference type="GO" id="GO:0045259">
    <property type="term" value="C:proton-transporting ATP synthase complex"/>
    <property type="evidence" value="ECO:0007669"/>
    <property type="project" value="UniProtKB-KW"/>
</dbReference>
<name>A0A3G1IVW9_9EUKA</name>
<dbReference type="PANTHER" id="PTHR34264">
    <property type="entry name" value="ATP SYNTHASE SUBUNIT B, CHLOROPLASTIC"/>
    <property type="match status" value="1"/>
</dbReference>
<evidence type="ECO:0000256" key="2">
    <source>
        <dbReference type="ARBA" id="ARBA00022448"/>
    </source>
</evidence>
<feature type="coiled-coil region" evidence="12">
    <location>
        <begin position="101"/>
        <end position="128"/>
    </location>
</feature>
<dbReference type="GeneID" id="38572585"/>
<comment type="function">
    <text evidence="10">F(1)F(0) ATP synthase produces ATP from ADP in the presence of a proton or sodium gradient. F-type ATPases consist of two structural domains, F(1) containing the extramembraneous catalytic core and F(0) containing the membrane proton channel, linked together by a central stalk and a peripheral stalk. During catalysis, ATP synthesis in the catalytic domain of F(1) is coupled via a rotary mechanism of the central stalk subunits to proton translocation.</text>
</comment>
<evidence type="ECO:0000256" key="10">
    <source>
        <dbReference type="ARBA" id="ARBA00025198"/>
    </source>
</evidence>
<keyword evidence="5 11" id="KW-0375">Hydrogen ion transport</keyword>
<reference evidence="14" key="1">
    <citation type="submission" date="2017-05" db="EMBL/GenBank/DDBJ databases">
        <title>Plastid comparative genomics reveals ancient divergence between Glaucophyte genera.</title>
        <authorList>
            <person name="Figueroa-Martinez F.J."/>
            <person name="Jackson C."/>
            <person name="Reyes-Prieto A."/>
        </authorList>
    </citation>
    <scope>NUCLEOTIDE SEQUENCE</scope>
    <source>
        <strain evidence="14">SAG 46.84</strain>
    </source>
</reference>
<geneLocation type="plastid" evidence="14"/>
<keyword evidence="9" id="KW-0066">ATP synthesis</keyword>
<dbReference type="HAMAP" id="MF_01398">
    <property type="entry name" value="ATP_synth_b_bprime"/>
    <property type="match status" value="1"/>
</dbReference>
<evidence type="ECO:0000256" key="8">
    <source>
        <dbReference type="ARBA" id="ARBA00023136"/>
    </source>
</evidence>
<dbReference type="CDD" id="cd06503">
    <property type="entry name" value="ATP-synt_Fo_b"/>
    <property type="match status" value="1"/>
</dbReference>
<protein>
    <submittedName>
        <fullName evidence="14">ATP synthase CF0 B chain</fullName>
    </submittedName>
</protein>
<dbReference type="EMBL" id="MF167426">
    <property type="protein sequence ID" value="ASQ40181.1"/>
    <property type="molecule type" value="Genomic_DNA"/>
</dbReference>
<evidence type="ECO:0000256" key="3">
    <source>
        <dbReference type="ARBA" id="ARBA00022547"/>
    </source>
</evidence>
<evidence type="ECO:0000313" key="14">
    <source>
        <dbReference type="EMBL" id="ASQ40181.1"/>
    </source>
</evidence>
<dbReference type="AlphaFoldDB" id="A0A3G1IVW9"/>
<dbReference type="Pfam" id="PF00430">
    <property type="entry name" value="ATP-synt_B"/>
    <property type="match status" value="1"/>
</dbReference>
<sequence length="175" mass="20413">MNILIFNFIFHLNTNILETNFLNILVILFLLTYVGYPFLTSILFEREKRVLVKLKESSIAAVKAAVKLAEARRKYARSEVFIKQIYDESNKIIENYRSTSLEQLEQNLNRLEQSLAATIQAKEKTAKQELKEKFISLIISRVIEDGKSLINESKQQQFVDNQLTKIKISQWKNVN</sequence>
<organism evidence="14">
    <name type="scientific">Gloeochaete wittrockiana</name>
    <dbReference type="NCBI Taxonomy" id="38269"/>
    <lineage>
        <taxon>Eukaryota</taxon>
        <taxon>Glaucocystophyceae</taxon>
        <taxon>Gloeochaetales</taxon>
        <taxon>Gloeochaetaceae</taxon>
        <taxon>Gloeochaete</taxon>
    </lineage>
</organism>
<evidence type="ECO:0000256" key="12">
    <source>
        <dbReference type="SAM" id="Coils"/>
    </source>
</evidence>
<keyword evidence="8 13" id="KW-0472">Membrane</keyword>
<keyword evidence="12" id="KW-0175">Coiled coil</keyword>
<evidence type="ECO:0000256" key="9">
    <source>
        <dbReference type="ARBA" id="ARBA00023310"/>
    </source>
</evidence>
<accession>A0A3G1IVW9</accession>
<comment type="similarity">
    <text evidence="11">Belongs to the ATPase B chain family.</text>
</comment>
<evidence type="ECO:0000256" key="11">
    <source>
        <dbReference type="RuleBase" id="RU003848"/>
    </source>
</evidence>
<keyword evidence="3 11" id="KW-0138">CF(0)</keyword>
<dbReference type="InterPro" id="IPR002146">
    <property type="entry name" value="ATP_synth_b/b'su_bac/chlpt"/>
</dbReference>
<proteinExistence type="inferred from homology"/>
<evidence type="ECO:0000256" key="13">
    <source>
        <dbReference type="SAM" id="Phobius"/>
    </source>
</evidence>
<keyword evidence="2 11" id="KW-0813">Transport</keyword>
<keyword evidence="7 11" id="KW-0406">Ion transport</keyword>
<gene>
    <name evidence="14" type="primary">atpF</name>
</gene>
<dbReference type="PANTHER" id="PTHR34264:SF3">
    <property type="entry name" value="ATP SYNTHASE SUBUNIT B, CHLOROPLASTIC"/>
    <property type="match status" value="1"/>
</dbReference>
<feature type="transmembrane region" description="Helical" evidence="13">
    <location>
        <begin position="20"/>
        <end position="44"/>
    </location>
</feature>
<dbReference type="GO" id="GO:0015078">
    <property type="term" value="F:proton transmembrane transporter activity"/>
    <property type="evidence" value="ECO:0007669"/>
    <property type="project" value="InterPro"/>
</dbReference>